<dbReference type="PANTHER" id="PTHR47572">
    <property type="entry name" value="LIPOPROTEIN-RELATED"/>
    <property type="match status" value="1"/>
</dbReference>
<dbReference type="OrthoDB" id="272794at2"/>
<dbReference type="EMBL" id="CP003364">
    <property type="protein sequence ID" value="AGA29986.1"/>
    <property type="molecule type" value="Genomic_DNA"/>
</dbReference>
<feature type="binding site" evidence="3">
    <location>
        <position position="188"/>
    </location>
    <ligand>
        <name>substrate</name>
    </ligand>
</feature>
<dbReference type="Gene3D" id="2.120.10.30">
    <property type="entry name" value="TolB, C-terminal domain"/>
    <property type="match status" value="1"/>
</dbReference>
<dbReference type="STRING" id="886293.Sinac_5868"/>
<dbReference type="HOGENOM" id="CLU_036110_0_0_0"/>
<evidence type="ECO:0000313" key="6">
    <source>
        <dbReference type="Proteomes" id="UP000010798"/>
    </source>
</evidence>
<dbReference type="Pfam" id="PF08450">
    <property type="entry name" value="SGL"/>
    <property type="match status" value="1"/>
</dbReference>
<dbReference type="Proteomes" id="UP000010798">
    <property type="component" value="Chromosome"/>
</dbReference>
<keyword evidence="3" id="KW-0862">Zinc</keyword>
<reference evidence="5 6" key="1">
    <citation type="submission" date="2012-02" db="EMBL/GenBank/DDBJ databases">
        <title>Complete sequence of chromosome of Singulisphaera acidiphila DSM 18658.</title>
        <authorList>
            <consortium name="US DOE Joint Genome Institute (JGI-PGF)"/>
            <person name="Lucas S."/>
            <person name="Copeland A."/>
            <person name="Lapidus A."/>
            <person name="Glavina del Rio T."/>
            <person name="Dalin E."/>
            <person name="Tice H."/>
            <person name="Bruce D."/>
            <person name="Goodwin L."/>
            <person name="Pitluck S."/>
            <person name="Peters L."/>
            <person name="Ovchinnikova G."/>
            <person name="Chertkov O."/>
            <person name="Kyrpides N."/>
            <person name="Mavromatis K."/>
            <person name="Ivanova N."/>
            <person name="Brettin T."/>
            <person name="Detter J.C."/>
            <person name="Han C."/>
            <person name="Larimer F."/>
            <person name="Land M."/>
            <person name="Hauser L."/>
            <person name="Markowitz V."/>
            <person name="Cheng J.-F."/>
            <person name="Hugenholtz P."/>
            <person name="Woyke T."/>
            <person name="Wu D."/>
            <person name="Tindall B."/>
            <person name="Pomrenke H."/>
            <person name="Brambilla E."/>
            <person name="Klenk H.-P."/>
            <person name="Eisen J.A."/>
        </authorList>
    </citation>
    <scope>NUCLEOTIDE SEQUENCE [LARGE SCALE GENOMIC DNA]</scope>
    <source>
        <strain evidence="6">ATCC BAA-1392 / DSM 18658 / VKM B-2454 / MOB10</strain>
    </source>
</reference>
<accession>L0DMU2</accession>
<feature type="binding site" evidence="3">
    <location>
        <position position="243"/>
    </location>
    <ligand>
        <name>a divalent metal cation</name>
        <dbReference type="ChEBI" id="CHEBI:60240"/>
    </ligand>
</feature>
<proteinExistence type="predicted"/>
<feature type="domain" description="SMP-30/Gluconolactonase/LRE-like region" evidence="4">
    <location>
        <begin position="89"/>
        <end position="351"/>
    </location>
</feature>
<dbReference type="eggNOG" id="COG3386">
    <property type="taxonomic scope" value="Bacteria"/>
</dbReference>
<name>L0DMU2_SINAD</name>
<feature type="active site" description="Proton donor/acceptor" evidence="2">
    <location>
        <position position="300"/>
    </location>
</feature>
<keyword evidence="6" id="KW-1185">Reference proteome</keyword>
<dbReference type="PRINTS" id="PR01790">
    <property type="entry name" value="SMP30FAMILY"/>
</dbReference>
<evidence type="ECO:0000256" key="3">
    <source>
        <dbReference type="PIRSR" id="PIRSR605511-2"/>
    </source>
</evidence>
<dbReference type="PANTHER" id="PTHR47572:SF4">
    <property type="entry name" value="LACTONASE DRP35"/>
    <property type="match status" value="1"/>
</dbReference>
<sequence>MGLSSGLGLHKSVFATRLFPRGSMLMNAIRLQIGVLSAWTVLGLLCLNAPADEKKEYPSLGTIERKDPRLDRLVPSEAKIERLADGYDWSEGPVWDRQGRYLLFSDVPQNKVFRWKEGEGASVFLEPSGYTGSVARGGEPGSNGLAMDAQGRLILCQHGDRCIARLEPNRKFTVLADRYEGKRFNSPNDAVFKSNGDLYFTDPPYGLLGKNDDPKKELPFNGVFRLAKDGKVTLLTDKLTYPNGIAFSPDEKTLYVANSDPEQALWMAYDVKEDGTLGAGKVFFDATSLAKNKALKGLPDGLKVDQLGNLFATAPGGVFIFSPDGTHLGTLATGEANGNCAWGDDGSTLYVNADMYLARIRLTTKGLGF</sequence>
<evidence type="ECO:0000256" key="1">
    <source>
        <dbReference type="ARBA" id="ARBA00022801"/>
    </source>
</evidence>
<dbReference type="AlphaFoldDB" id="L0DMU2"/>
<protein>
    <submittedName>
        <fullName evidence="5">Gluconolactonase</fullName>
    </submittedName>
</protein>
<gene>
    <name evidence="5" type="ordered locus">Sinac_5868</name>
</gene>
<dbReference type="InterPro" id="IPR051262">
    <property type="entry name" value="SMP-30/CGR1_Lactonase"/>
</dbReference>
<evidence type="ECO:0000259" key="4">
    <source>
        <dbReference type="Pfam" id="PF08450"/>
    </source>
</evidence>
<dbReference type="GO" id="GO:0016787">
    <property type="term" value="F:hydrolase activity"/>
    <property type="evidence" value="ECO:0007669"/>
    <property type="project" value="UniProtKB-KW"/>
</dbReference>
<dbReference type="KEGG" id="saci:Sinac_5868"/>
<evidence type="ECO:0000256" key="2">
    <source>
        <dbReference type="PIRSR" id="PIRSR605511-1"/>
    </source>
</evidence>
<dbReference type="InterPro" id="IPR011042">
    <property type="entry name" value="6-blade_b-propeller_TolB-like"/>
</dbReference>
<dbReference type="GO" id="GO:0046872">
    <property type="term" value="F:metal ion binding"/>
    <property type="evidence" value="ECO:0007669"/>
    <property type="project" value="UniProtKB-KW"/>
</dbReference>
<organism evidence="5 6">
    <name type="scientific">Singulisphaera acidiphila (strain ATCC BAA-1392 / DSM 18658 / VKM B-2454 / MOB10)</name>
    <dbReference type="NCBI Taxonomy" id="886293"/>
    <lineage>
        <taxon>Bacteria</taxon>
        <taxon>Pseudomonadati</taxon>
        <taxon>Planctomycetota</taxon>
        <taxon>Planctomycetia</taxon>
        <taxon>Isosphaerales</taxon>
        <taxon>Isosphaeraceae</taxon>
        <taxon>Singulisphaera</taxon>
    </lineage>
</organism>
<comment type="cofactor">
    <cofactor evidence="3">
        <name>Zn(2+)</name>
        <dbReference type="ChEBI" id="CHEBI:29105"/>
    </cofactor>
    <text evidence="3">Binds 1 divalent metal cation per subunit.</text>
</comment>
<feature type="binding site" evidence="3">
    <location>
        <position position="91"/>
    </location>
    <ligand>
        <name>a divalent metal cation</name>
        <dbReference type="ChEBI" id="CHEBI:60240"/>
    </ligand>
</feature>
<dbReference type="SUPFAM" id="SSF63829">
    <property type="entry name" value="Calcium-dependent phosphotriesterase"/>
    <property type="match status" value="1"/>
</dbReference>
<keyword evidence="1" id="KW-0378">Hydrolase</keyword>
<dbReference type="InterPro" id="IPR013658">
    <property type="entry name" value="SGL"/>
</dbReference>
<dbReference type="InterPro" id="IPR005511">
    <property type="entry name" value="SMP-30"/>
</dbReference>
<keyword evidence="3" id="KW-0479">Metal-binding</keyword>
<evidence type="ECO:0000313" key="5">
    <source>
        <dbReference type="EMBL" id="AGA29986.1"/>
    </source>
</evidence>
<feature type="binding site" evidence="3">
    <location>
        <position position="300"/>
    </location>
    <ligand>
        <name>a divalent metal cation</name>
        <dbReference type="ChEBI" id="CHEBI:60240"/>
    </ligand>
</feature>